<name>A0AAD7HJ47_9AGAR</name>
<evidence type="ECO:0000313" key="3">
    <source>
        <dbReference type="Proteomes" id="UP001215598"/>
    </source>
</evidence>
<keyword evidence="3" id="KW-1185">Reference proteome</keyword>
<feature type="region of interest" description="Disordered" evidence="1">
    <location>
        <begin position="54"/>
        <end position="110"/>
    </location>
</feature>
<sequence length="305" mass="31140">MVLRAMKPWLQTATPGIAVVAEAVVVRTHTAMSSMVYKAVVLMARSVLGPQINRDANGNPACSSSGGGGGGGSPPTMTTTTHKTTTTTAGTTAIHTTGTSATTAADSAGTTVPSAPFGSQNVVIDVSSSTEITWTGEWLVVSSSCTPGTKAKAVTGNTTSTSDQSMAYTFTGTCIYLSVASSNAQYMVTIDGEDTNYGLNVDSPPTPSNCTFGWSRTDLSATGEHFLEISIFGPVENARRDSGDPWTLEIQNLAITQPESSASGSSVTASAKAGDGGDSNVSVASANIPCVPFVLYLLGAVLLFV</sequence>
<proteinExistence type="predicted"/>
<accession>A0AAD7HJ47</accession>
<evidence type="ECO:0000313" key="2">
    <source>
        <dbReference type="EMBL" id="KAJ7721895.1"/>
    </source>
</evidence>
<dbReference type="EMBL" id="JARKIB010000225">
    <property type="protein sequence ID" value="KAJ7721895.1"/>
    <property type="molecule type" value="Genomic_DNA"/>
</dbReference>
<dbReference type="AlphaFoldDB" id="A0AAD7HJ47"/>
<protein>
    <submittedName>
        <fullName evidence="2">Uncharacterized protein</fullName>
    </submittedName>
</protein>
<feature type="compositionally biased region" description="Low complexity" evidence="1">
    <location>
        <begin position="74"/>
        <end position="110"/>
    </location>
</feature>
<comment type="caution">
    <text evidence="2">The sequence shown here is derived from an EMBL/GenBank/DDBJ whole genome shotgun (WGS) entry which is preliminary data.</text>
</comment>
<reference evidence="2" key="1">
    <citation type="submission" date="2023-03" db="EMBL/GenBank/DDBJ databases">
        <title>Massive genome expansion in bonnet fungi (Mycena s.s.) driven by repeated elements and novel gene families across ecological guilds.</title>
        <authorList>
            <consortium name="Lawrence Berkeley National Laboratory"/>
            <person name="Harder C.B."/>
            <person name="Miyauchi S."/>
            <person name="Viragh M."/>
            <person name="Kuo A."/>
            <person name="Thoen E."/>
            <person name="Andreopoulos B."/>
            <person name="Lu D."/>
            <person name="Skrede I."/>
            <person name="Drula E."/>
            <person name="Henrissat B."/>
            <person name="Morin E."/>
            <person name="Kohler A."/>
            <person name="Barry K."/>
            <person name="LaButti K."/>
            <person name="Morin E."/>
            <person name="Salamov A."/>
            <person name="Lipzen A."/>
            <person name="Mereny Z."/>
            <person name="Hegedus B."/>
            <person name="Baldrian P."/>
            <person name="Stursova M."/>
            <person name="Weitz H."/>
            <person name="Taylor A."/>
            <person name="Grigoriev I.V."/>
            <person name="Nagy L.G."/>
            <person name="Martin F."/>
            <person name="Kauserud H."/>
        </authorList>
    </citation>
    <scope>NUCLEOTIDE SEQUENCE</scope>
    <source>
        <strain evidence="2">CBHHK182m</strain>
    </source>
</reference>
<organism evidence="2 3">
    <name type="scientific">Mycena metata</name>
    <dbReference type="NCBI Taxonomy" id="1033252"/>
    <lineage>
        <taxon>Eukaryota</taxon>
        <taxon>Fungi</taxon>
        <taxon>Dikarya</taxon>
        <taxon>Basidiomycota</taxon>
        <taxon>Agaricomycotina</taxon>
        <taxon>Agaricomycetes</taxon>
        <taxon>Agaricomycetidae</taxon>
        <taxon>Agaricales</taxon>
        <taxon>Marasmiineae</taxon>
        <taxon>Mycenaceae</taxon>
        <taxon>Mycena</taxon>
    </lineage>
</organism>
<dbReference type="Gene3D" id="2.60.120.260">
    <property type="entry name" value="Galactose-binding domain-like"/>
    <property type="match status" value="1"/>
</dbReference>
<evidence type="ECO:0000256" key="1">
    <source>
        <dbReference type="SAM" id="MobiDB-lite"/>
    </source>
</evidence>
<gene>
    <name evidence="2" type="ORF">B0H16DRAFT_1790163</name>
</gene>
<dbReference type="Proteomes" id="UP001215598">
    <property type="component" value="Unassembled WGS sequence"/>
</dbReference>